<evidence type="ECO:0000313" key="3">
    <source>
        <dbReference type="Proteomes" id="UP001204798"/>
    </source>
</evidence>
<dbReference type="PROSITE" id="PS50910">
    <property type="entry name" value="HEPN"/>
    <property type="match status" value="1"/>
</dbReference>
<comment type="caution">
    <text evidence="2">The sequence shown here is derived from an EMBL/GenBank/DDBJ whole genome shotgun (WGS) entry which is preliminary data.</text>
</comment>
<dbReference type="EMBL" id="JANUCP010000004">
    <property type="protein sequence ID" value="MCS3919921.1"/>
    <property type="molecule type" value="Genomic_DNA"/>
</dbReference>
<keyword evidence="3" id="KW-1185">Reference proteome</keyword>
<proteinExistence type="predicted"/>
<dbReference type="Proteomes" id="UP001204798">
    <property type="component" value="Unassembled WGS sequence"/>
</dbReference>
<protein>
    <submittedName>
        <fullName evidence="2">HEPN domain-containing protein</fullName>
    </submittedName>
</protein>
<evidence type="ECO:0000313" key="2">
    <source>
        <dbReference type="EMBL" id="MCS3919921.1"/>
    </source>
</evidence>
<sequence>MGVLFDNTEFERWFKQAEQTLKSAENDAAGGFWNWVCFKAEQAAQFAVKGLLRALGEPAFGHALTKLLSDLSKIGVPVPEDIQKAGKILESEYIPSLCVDAYPSGSPYEFYDAQRAENSLQACRKILKFVEEVVRKCRKYSHAGRSHPSDR</sequence>
<dbReference type="SMART" id="SM00748">
    <property type="entry name" value="HEPN"/>
    <property type="match status" value="1"/>
</dbReference>
<dbReference type="Pfam" id="PF05168">
    <property type="entry name" value="HEPN"/>
    <property type="match status" value="1"/>
</dbReference>
<dbReference type="Gene3D" id="1.20.120.330">
    <property type="entry name" value="Nucleotidyltransferases domain 2"/>
    <property type="match status" value="1"/>
</dbReference>
<organism evidence="2 3">
    <name type="scientific">Candidatus Fervidibacter sacchari</name>
    <dbReference type="NCBI Taxonomy" id="1448929"/>
    <lineage>
        <taxon>Bacteria</taxon>
        <taxon>Candidatus Fervidibacterota</taxon>
        <taxon>Candidatus Fervidibacter</taxon>
    </lineage>
</organism>
<name>A0ABT2EPP0_9BACT</name>
<evidence type="ECO:0000259" key="1">
    <source>
        <dbReference type="PROSITE" id="PS50910"/>
    </source>
</evidence>
<dbReference type="RefSeq" id="WP_259096876.1">
    <property type="nucleotide sequence ID" value="NZ_CP130454.1"/>
</dbReference>
<reference evidence="2 3" key="1">
    <citation type="submission" date="2022-08" db="EMBL/GenBank/DDBJ databases">
        <title>Bacterial and archaeal communities from various locations to study Microbial Dark Matter (Phase II).</title>
        <authorList>
            <person name="Stepanauskas R."/>
        </authorList>
    </citation>
    <scope>NUCLEOTIDE SEQUENCE [LARGE SCALE GENOMIC DNA]</scope>
    <source>
        <strain evidence="2 3">PD1</strain>
    </source>
</reference>
<dbReference type="SUPFAM" id="SSF81593">
    <property type="entry name" value="Nucleotidyltransferase substrate binding subunit/domain"/>
    <property type="match status" value="1"/>
</dbReference>
<gene>
    <name evidence="2" type="ORF">M2350_002338</name>
</gene>
<accession>A0ABT2EPP0</accession>
<dbReference type="InterPro" id="IPR007842">
    <property type="entry name" value="HEPN_dom"/>
</dbReference>
<feature type="domain" description="HEPN" evidence="1">
    <location>
        <begin position="14"/>
        <end position="126"/>
    </location>
</feature>